<feature type="non-terminal residue" evidence="12">
    <location>
        <position position="395"/>
    </location>
</feature>
<evidence type="ECO:0000256" key="1">
    <source>
        <dbReference type="ARBA" id="ARBA00008874"/>
    </source>
</evidence>
<accession>A0A7X9FRS1</accession>
<reference evidence="12 13" key="1">
    <citation type="journal article" date="2020" name="Biotechnol. Biofuels">
        <title>New insights from the biogas microbiome by comprehensive genome-resolved metagenomics of nearly 1600 species originating from multiple anaerobic digesters.</title>
        <authorList>
            <person name="Campanaro S."/>
            <person name="Treu L."/>
            <person name="Rodriguez-R L.M."/>
            <person name="Kovalovszki A."/>
            <person name="Ziels R.M."/>
            <person name="Maus I."/>
            <person name="Zhu X."/>
            <person name="Kougias P.G."/>
            <person name="Basile A."/>
            <person name="Luo G."/>
            <person name="Schluter A."/>
            <person name="Konstantinidis K.T."/>
            <person name="Angelidaki I."/>
        </authorList>
    </citation>
    <scope>NUCLEOTIDE SEQUENCE [LARGE SCALE GENOMIC DNA]</scope>
    <source>
        <strain evidence="12">AS27yjCOA_65</strain>
    </source>
</reference>
<evidence type="ECO:0000256" key="4">
    <source>
        <dbReference type="ARBA" id="ARBA00022741"/>
    </source>
</evidence>
<evidence type="ECO:0000256" key="6">
    <source>
        <dbReference type="ARBA" id="ARBA00022840"/>
    </source>
</evidence>
<evidence type="ECO:0000313" key="13">
    <source>
        <dbReference type="Proteomes" id="UP000524246"/>
    </source>
</evidence>
<sequence>MADISSTHIDGKLLARRYRLEELLGVGAMGSVYKAYDELLKEFVALKILLPTLSADELSIKRFIKEASLTRKINHSNVIRTYDVGMDQSKLFISMELVSGSSLKDLVAKGPLDVNENIAILSETCRGLHAIHEAGIVHRDLKPSNIILADNGFIKIADFGIAHTPFSSDTSGSELVGTAAYMAPEQWRQTELGPQTDLYSLGIIAYEMCTGIYPFKAETPMEYMYQHLHVSVIPPFEINFDIPSWLNVLILQLLSKDPKDRPNSALDVIIQLEKGLTCTNAHSDSCFEAYEVVDDPFEADKGALDLCPSSCDCNPGQSIKSPIHASTEPLIKDESTLKTKESDVAFVEEELENFVKLEPLLSPAFASLICAIIGGILFYLIAANSFFSGPAQGTL</sequence>
<dbReference type="CDD" id="cd14014">
    <property type="entry name" value="STKc_PknB_like"/>
    <property type="match status" value="1"/>
</dbReference>
<keyword evidence="10" id="KW-1133">Transmembrane helix</keyword>
<dbReference type="PROSITE" id="PS00108">
    <property type="entry name" value="PROTEIN_KINASE_ST"/>
    <property type="match status" value="1"/>
</dbReference>
<evidence type="ECO:0000256" key="3">
    <source>
        <dbReference type="ARBA" id="ARBA00022679"/>
    </source>
</evidence>
<keyword evidence="10" id="KW-0812">Transmembrane</keyword>
<dbReference type="SMART" id="SM00220">
    <property type="entry name" value="S_TKc"/>
    <property type="match status" value="1"/>
</dbReference>
<feature type="domain" description="Protein kinase" evidence="11">
    <location>
        <begin position="18"/>
        <end position="276"/>
    </location>
</feature>
<evidence type="ECO:0000256" key="7">
    <source>
        <dbReference type="ARBA" id="ARBA00047899"/>
    </source>
</evidence>
<evidence type="ECO:0000256" key="5">
    <source>
        <dbReference type="ARBA" id="ARBA00022777"/>
    </source>
</evidence>
<protein>
    <submittedName>
        <fullName evidence="12">Serine/threonine protein kinase</fullName>
    </submittedName>
</protein>
<keyword evidence="2 12" id="KW-0723">Serine/threonine-protein kinase</keyword>
<dbReference type="InterPro" id="IPR000719">
    <property type="entry name" value="Prot_kinase_dom"/>
</dbReference>
<keyword evidence="10" id="KW-0472">Membrane</keyword>
<comment type="catalytic activity">
    <reaction evidence="7">
        <text>L-threonyl-[protein] + ATP = O-phospho-L-threonyl-[protein] + ADP + H(+)</text>
        <dbReference type="Rhea" id="RHEA:46608"/>
        <dbReference type="Rhea" id="RHEA-COMP:11060"/>
        <dbReference type="Rhea" id="RHEA-COMP:11605"/>
        <dbReference type="ChEBI" id="CHEBI:15378"/>
        <dbReference type="ChEBI" id="CHEBI:30013"/>
        <dbReference type="ChEBI" id="CHEBI:30616"/>
        <dbReference type="ChEBI" id="CHEBI:61977"/>
        <dbReference type="ChEBI" id="CHEBI:456216"/>
        <dbReference type="EC" id="2.7.11.1"/>
    </reaction>
</comment>
<feature type="binding site" evidence="9">
    <location>
        <position position="47"/>
    </location>
    <ligand>
        <name>ATP</name>
        <dbReference type="ChEBI" id="CHEBI:30616"/>
    </ligand>
</feature>
<evidence type="ECO:0000256" key="9">
    <source>
        <dbReference type="PROSITE-ProRule" id="PRU10141"/>
    </source>
</evidence>
<evidence type="ECO:0000256" key="8">
    <source>
        <dbReference type="ARBA" id="ARBA00048679"/>
    </source>
</evidence>
<proteinExistence type="inferred from homology"/>
<comment type="caution">
    <text evidence="12">The sequence shown here is derived from an EMBL/GenBank/DDBJ whole genome shotgun (WGS) entry which is preliminary data.</text>
</comment>
<evidence type="ECO:0000313" key="12">
    <source>
        <dbReference type="EMBL" id="NMC63122.1"/>
    </source>
</evidence>
<dbReference type="InterPro" id="IPR017441">
    <property type="entry name" value="Protein_kinase_ATP_BS"/>
</dbReference>
<comment type="catalytic activity">
    <reaction evidence="8">
        <text>L-seryl-[protein] + ATP = O-phospho-L-seryl-[protein] + ADP + H(+)</text>
        <dbReference type="Rhea" id="RHEA:17989"/>
        <dbReference type="Rhea" id="RHEA-COMP:9863"/>
        <dbReference type="Rhea" id="RHEA-COMP:11604"/>
        <dbReference type="ChEBI" id="CHEBI:15378"/>
        <dbReference type="ChEBI" id="CHEBI:29999"/>
        <dbReference type="ChEBI" id="CHEBI:30616"/>
        <dbReference type="ChEBI" id="CHEBI:83421"/>
        <dbReference type="ChEBI" id="CHEBI:456216"/>
        <dbReference type="EC" id="2.7.11.1"/>
    </reaction>
</comment>
<keyword evidence="4 9" id="KW-0547">Nucleotide-binding</keyword>
<dbReference type="InterPro" id="IPR050629">
    <property type="entry name" value="STE20/SPS1-PAK"/>
</dbReference>
<dbReference type="EMBL" id="JAAZON010000359">
    <property type="protein sequence ID" value="NMC63122.1"/>
    <property type="molecule type" value="Genomic_DNA"/>
</dbReference>
<dbReference type="PANTHER" id="PTHR48012">
    <property type="entry name" value="STERILE20-LIKE KINASE, ISOFORM B-RELATED"/>
    <property type="match status" value="1"/>
</dbReference>
<dbReference type="PANTHER" id="PTHR48012:SF10">
    <property type="entry name" value="FI20177P1"/>
    <property type="match status" value="1"/>
</dbReference>
<keyword evidence="5 12" id="KW-0418">Kinase</keyword>
<evidence type="ECO:0000259" key="11">
    <source>
        <dbReference type="PROSITE" id="PS50011"/>
    </source>
</evidence>
<dbReference type="InterPro" id="IPR008271">
    <property type="entry name" value="Ser/Thr_kinase_AS"/>
</dbReference>
<dbReference type="GO" id="GO:0004674">
    <property type="term" value="F:protein serine/threonine kinase activity"/>
    <property type="evidence" value="ECO:0007669"/>
    <property type="project" value="UniProtKB-KW"/>
</dbReference>
<comment type="similarity">
    <text evidence="1">Belongs to the protein kinase superfamily. STE Ser/Thr protein kinase family. STE20 subfamily.</text>
</comment>
<gene>
    <name evidence="12" type="ORF">GYA55_08130</name>
</gene>
<dbReference type="Proteomes" id="UP000524246">
    <property type="component" value="Unassembled WGS sequence"/>
</dbReference>
<dbReference type="Gene3D" id="1.10.510.10">
    <property type="entry name" value="Transferase(Phosphotransferase) domain 1"/>
    <property type="match status" value="1"/>
</dbReference>
<dbReference type="Pfam" id="PF00069">
    <property type="entry name" value="Pkinase"/>
    <property type="match status" value="1"/>
</dbReference>
<evidence type="ECO:0000256" key="10">
    <source>
        <dbReference type="SAM" id="Phobius"/>
    </source>
</evidence>
<keyword evidence="3" id="KW-0808">Transferase</keyword>
<keyword evidence="6 9" id="KW-0067">ATP-binding</keyword>
<dbReference type="PROSITE" id="PS00107">
    <property type="entry name" value="PROTEIN_KINASE_ATP"/>
    <property type="match status" value="1"/>
</dbReference>
<dbReference type="InterPro" id="IPR011009">
    <property type="entry name" value="Kinase-like_dom_sf"/>
</dbReference>
<evidence type="ECO:0000256" key="2">
    <source>
        <dbReference type="ARBA" id="ARBA00022527"/>
    </source>
</evidence>
<dbReference type="GO" id="GO:0005524">
    <property type="term" value="F:ATP binding"/>
    <property type="evidence" value="ECO:0007669"/>
    <property type="project" value="UniProtKB-UniRule"/>
</dbReference>
<organism evidence="12 13">
    <name type="scientific">SAR324 cluster bacterium</name>
    <dbReference type="NCBI Taxonomy" id="2024889"/>
    <lineage>
        <taxon>Bacteria</taxon>
        <taxon>Deltaproteobacteria</taxon>
        <taxon>SAR324 cluster</taxon>
    </lineage>
</organism>
<dbReference type="PROSITE" id="PS50011">
    <property type="entry name" value="PROTEIN_KINASE_DOM"/>
    <property type="match status" value="1"/>
</dbReference>
<name>A0A7X9FRS1_9DELT</name>
<feature type="transmembrane region" description="Helical" evidence="10">
    <location>
        <begin position="360"/>
        <end position="382"/>
    </location>
</feature>
<dbReference type="GO" id="GO:0005737">
    <property type="term" value="C:cytoplasm"/>
    <property type="evidence" value="ECO:0007669"/>
    <property type="project" value="TreeGrafter"/>
</dbReference>
<dbReference type="SUPFAM" id="SSF56112">
    <property type="entry name" value="Protein kinase-like (PK-like)"/>
    <property type="match status" value="1"/>
</dbReference>
<dbReference type="Gene3D" id="3.30.200.20">
    <property type="entry name" value="Phosphorylase Kinase, domain 1"/>
    <property type="match status" value="1"/>
</dbReference>
<dbReference type="AlphaFoldDB" id="A0A7X9FRS1"/>